<feature type="short sequence motif" description="'HIGH' region" evidence="14">
    <location>
        <begin position="65"/>
        <end position="75"/>
    </location>
</feature>
<dbReference type="AlphaFoldDB" id="W0DFE1"/>
<feature type="domain" description="Zinc finger FPG/IleRS-type" evidence="16">
    <location>
        <begin position="907"/>
        <end position="933"/>
    </location>
</feature>
<keyword evidence="6 14" id="KW-0479">Metal-binding</keyword>
<feature type="short sequence motif" description="'KMSKS' region" evidence="14">
    <location>
        <begin position="608"/>
        <end position="612"/>
    </location>
</feature>
<feature type="binding site" evidence="14">
    <location>
        <position position="931"/>
    </location>
    <ligand>
        <name>Zn(2+)</name>
        <dbReference type="ChEBI" id="CHEBI:29105"/>
    </ligand>
</feature>
<dbReference type="HAMAP" id="MF_02002">
    <property type="entry name" value="Ile_tRNA_synth_type1"/>
    <property type="match status" value="1"/>
</dbReference>
<evidence type="ECO:0000256" key="12">
    <source>
        <dbReference type="ARBA" id="ARBA00025217"/>
    </source>
</evidence>
<feature type="domain" description="Aminoacyl-tRNA synthetase class Ia" evidence="15">
    <location>
        <begin position="35"/>
        <end position="646"/>
    </location>
</feature>
<dbReference type="Gene3D" id="3.40.50.620">
    <property type="entry name" value="HUPs"/>
    <property type="match status" value="2"/>
</dbReference>
<dbReference type="Gene3D" id="1.10.730.20">
    <property type="match status" value="1"/>
</dbReference>
<comment type="subunit">
    <text evidence="3 14">Monomer.</text>
</comment>
<evidence type="ECO:0000313" key="18">
    <source>
        <dbReference type="EMBL" id="AHE97081.1"/>
    </source>
</evidence>
<evidence type="ECO:0000256" key="7">
    <source>
        <dbReference type="ARBA" id="ARBA00022741"/>
    </source>
</evidence>
<dbReference type="PROSITE" id="PS00178">
    <property type="entry name" value="AA_TRNA_LIGASE_I"/>
    <property type="match status" value="1"/>
</dbReference>
<evidence type="ECO:0000256" key="13">
    <source>
        <dbReference type="ARBA" id="ARBA00048359"/>
    </source>
</evidence>
<comment type="domain">
    <text evidence="14">IleRS has two distinct active sites: one for aminoacylation and one for editing. The misactivated valine is translocated from the active site to the editing site, which sterically excludes the correctly activated isoleucine. The single editing site contains two valyl binding pockets, one specific for each substrate (Val-AMP or Val-tRNA(Ile)).</text>
</comment>
<dbReference type="PANTHER" id="PTHR42765:SF1">
    <property type="entry name" value="ISOLEUCINE--TRNA LIGASE, MITOCHONDRIAL"/>
    <property type="match status" value="1"/>
</dbReference>
<protein>
    <recommendedName>
        <fullName evidence="14">Isoleucine--tRNA ligase</fullName>
        <ecNumber evidence="14">6.1.1.5</ecNumber>
    </recommendedName>
    <alternativeName>
        <fullName evidence="14">Isoleucyl-tRNA synthetase</fullName>
        <shortName evidence="14">IleRS</shortName>
    </alternativeName>
</protein>
<evidence type="ECO:0000256" key="8">
    <source>
        <dbReference type="ARBA" id="ARBA00022833"/>
    </source>
</evidence>
<evidence type="ECO:0000256" key="14">
    <source>
        <dbReference type="HAMAP-Rule" id="MF_02002"/>
    </source>
</evidence>
<comment type="subcellular location">
    <subcellularLocation>
        <location evidence="1 14">Cytoplasm</location>
    </subcellularLocation>
</comment>
<keyword evidence="7 14" id="KW-0547">Nucleotide-binding</keyword>
<dbReference type="EC" id="6.1.1.5" evidence="14"/>
<dbReference type="EMBL" id="CP007029">
    <property type="protein sequence ID" value="AHE97081.1"/>
    <property type="molecule type" value="Genomic_DNA"/>
</dbReference>
<evidence type="ECO:0000256" key="2">
    <source>
        <dbReference type="ARBA" id="ARBA00006887"/>
    </source>
</evidence>
<dbReference type="RefSeq" id="WP_006746400.1">
    <property type="nucleotide sequence ID" value="NZ_CP007029.1"/>
</dbReference>
<feature type="domain" description="Methionyl/Valyl/Leucyl/Isoleucyl-tRNA synthetase anticodon-binding" evidence="17">
    <location>
        <begin position="691"/>
        <end position="846"/>
    </location>
</feature>
<dbReference type="GO" id="GO:0004822">
    <property type="term" value="F:isoleucine-tRNA ligase activity"/>
    <property type="evidence" value="ECO:0007669"/>
    <property type="project" value="UniProtKB-UniRule"/>
</dbReference>
<dbReference type="InterPro" id="IPR023585">
    <property type="entry name" value="Ile-tRNA-ligase_type1"/>
</dbReference>
<comment type="function">
    <text evidence="12 14">Catalyzes the attachment of isoleucine to tRNA(Ile). As IleRS can inadvertently accommodate and process structurally similar amino acids such as valine, to avoid such errors it has two additional distinct tRNA(Ile)-dependent editing activities. One activity is designated as 'pretransfer' editing and involves the hydrolysis of activated Val-AMP. The other activity is designated 'posttransfer' editing and involves deacylation of mischarged Val-tRNA(Ile).</text>
</comment>
<keyword evidence="8 14" id="KW-0862">Zinc</keyword>
<reference evidence="18 19" key="1">
    <citation type="submission" date="2013-12" db="EMBL/GenBank/DDBJ databases">
        <authorList>
            <consortium name="DOE Joint Genome Institute"/>
            <person name="Muyzer G."/>
            <person name="Huntemann M."/>
            <person name="Han J."/>
            <person name="Chen A."/>
            <person name="Kyrpides N."/>
            <person name="Mavromatis K."/>
            <person name="Markowitz V."/>
            <person name="Palaniappan K."/>
            <person name="Ivanova N."/>
            <person name="Schaumberg A."/>
            <person name="Pati A."/>
            <person name="Liolios K."/>
            <person name="Nordberg H.P."/>
            <person name="Cantor M.N."/>
            <person name="Hua S.X."/>
            <person name="Woyke T."/>
        </authorList>
    </citation>
    <scope>NUCLEOTIDE SEQUENCE [LARGE SCALE GENOMIC DNA]</scope>
    <source>
        <strain evidence="18 19">ARh 1</strain>
    </source>
</reference>
<evidence type="ECO:0000259" key="16">
    <source>
        <dbReference type="Pfam" id="PF06827"/>
    </source>
</evidence>
<dbReference type="SUPFAM" id="SSF47323">
    <property type="entry name" value="Anticodon-binding domain of a subclass of class I aminoacyl-tRNA synthetases"/>
    <property type="match status" value="1"/>
</dbReference>
<dbReference type="NCBIfam" id="TIGR00392">
    <property type="entry name" value="ileS"/>
    <property type="match status" value="1"/>
</dbReference>
<evidence type="ECO:0000259" key="15">
    <source>
        <dbReference type="Pfam" id="PF00133"/>
    </source>
</evidence>
<dbReference type="FunFam" id="1.10.730.20:FF:000001">
    <property type="entry name" value="Isoleucine--tRNA ligase"/>
    <property type="match status" value="1"/>
</dbReference>
<gene>
    <name evidence="14 18" type="primary">ileS</name>
    <name evidence="18" type="ORF">THITH_00955</name>
</gene>
<comment type="cofactor">
    <cofactor evidence="14">
        <name>Zn(2+)</name>
        <dbReference type="ChEBI" id="CHEBI:29105"/>
    </cofactor>
    <text evidence="14">Binds 1 zinc ion per subunit.</text>
</comment>
<dbReference type="InterPro" id="IPR009080">
    <property type="entry name" value="tRNAsynth_Ia_anticodon-bd"/>
</dbReference>
<evidence type="ECO:0000313" key="19">
    <source>
        <dbReference type="Proteomes" id="UP000005289"/>
    </source>
</evidence>
<dbReference type="GO" id="GO:0008270">
    <property type="term" value="F:zinc ion binding"/>
    <property type="evidence" value="ECO:0007669"/>
    <property type="project" value="UniProtKB-UniRule"/>
</dbReference>
<keyword evidence="19" id="KW-1185">Reference proteome</keyword>
<keyword evidence="9 14" id="KW-0067">ATP-binding</keyword>
<evidence type="ECO:0000256" key="6">
    <source>
        <dbReference type="ARBA" id="ARBA00022723"/>
    </source>
</evidence>
<dbReference type="GO" id="GO:0006428">
    <property type="term" value="P:isoleucyl-tRNA aminoacylation"/>
    <property type="evidence" value="ECO:0007669"/>
    <property type="project" value="UniProtKB-UniRule"/>
</dbReference>
<dbReference type="Gene3D" id="3.90.740.10">
    <property type="entry name" value="Valyl/Leucyl/Isoleucyl-tRNA synthetase, editing domain"/>
    <property type="match status" value="1"/>
</dbReference>
<dbReference type="Pfam" id="PF08264">
    <property type="entry name" value="Anticodon_1"/>
    <property type="match status" value="1"/>
</dbReference>
<keyword evidence="11 14" id="KW-0030">Aminoacyl-tRNA synthetase</keyword>
<dbReference type="CDD" id="cd07960">
    <property type="entry name" value="Anticodon_Ia_Ile_BEm"/>
    <property type="match status" value="1"/>
</dbReference>
<evidence type="ECO:0000256" key="1">
    <source>
        <dbReference type="ARBA" id="ARBA00004496"/>
    </source>
</evidence>
<dbReference type="SUPFAM" id="SSF50677">
    <property type="entry name" value="ValRS/IleRS/LeuRS editing domain"/>
    <property type="match status" value="1"/>
</dbReference>
<feature type="binding site" evidence="14">
    <location>
        <position position="908"/>
    </location>
    <ligand>
        <name>Zn(2+)</name>
        <dbReference type="ChEBI" id="CHEBI:29105"/>
    </ligand>
</feature>
<dbReference type="InterPro" id="IPR002301">
    <property type="entry name" value="Ile-tRNA-ligase"/>
</dbReference>
<evidence type="ECO:0000256" key="11">
    <source>
        <dbReference type="ARBA" id="ARBA00023146"/>
    </source>
</evidence>
<comment type="catalytic activity">
    <reaction evidence="13 14">
        <text>tRNA(Ile) + L-isoleucine + ATP = L-isoleucyl-tRNA(Ile) + AMP + diphosphate</text>
        <dbReference type="Rhea" id="RHEA:11060"/>
        <dbReference type="Rhea" id="RHEA-COMP:9666"/>
        <dbReference type="Rhea" id="RHEA-COMP:9695"/>
        <dbReference type="ChEBI" id="CHEBI:30616"/>
        <dbReference type="ChEBI" id="CHEBI:33019"/>
        <dbReference type="ChEBI" id="CHEBI:58045"/>
        <dbReference type="ChEBI" id="CHEBI:78442"/>
        <dbReference type="ChEBI" id="CHEBI:78528"/>
        <dbReference type="ChEBI" id="CHEBI:456215"/>
        <dbReference type="EC" id="6.1.1.5"/>
    </reaction>
</comment>
<dbReference type="InterPro" id="IPR002300">
    <property type="entry name" value="aa-tRNA-synth_Ia"/>
</dbReference>
<dbReference type="OrthoDB" id="9810365at2"/>
<dbReference type="FunFam" id="3.40.50.620:FF:000048">
    <property type="entry name" value="Isoleucine--tRNA ligase"/>
    <property type="match status" value="1"/>
</dbReference>
<dbReference type="GO" id="GO:0005829">
    <property type="term" value="C:cytosol"/>
    <property type="evidence" value="ECO:0007669"/>
    <property type="project" value="TreeGrafter"/>
</dbReference>
<dbReference type="CDD" id="cd00818">
    <property type="entry name" value="IleRS_core"/>
    <property type="match status" value="1"/>
</dbReference>
<dbReference type="SUPFAM" id="SSF52374">
    <property type="entry name" value="Nucleotidylyl transferase"/>
    <property type="match status" value="1"/>
</dbReference>
<feature type="binding site" evidence="14">
    <location>
        <position position="567"/>
    </location>
    <ligand>
        <name>L-isoleucyl-5'-AMP</name>
        <dbReference type="ChEBI" id="CHEBI:178002"/>
    </ligand>
</feature>
<evidence type="ECO:0000256" key="3">
    <source>
        <dbReference type="ARBA" id="ARBA00011245"/>
    </source>
</evidence>
<dbReference type="InterPro" id="IPR050081">
    <property type="entry name" value="Ile-tRNA_ligase"/>
</dbReference>
<feature type="binding site" evidence="14">
    <location>
        <position position="911"/>
    </location>
    <ligand>
        <name>Zn(2+)</name>
        <dbReference type="ChEBI" id="CHEBI:29105"/>
    </ligand>
</feature>
<evidence type="ECO:0000256" key="5">
    <source>
        <dbReference type="ARBA" id="ARBA00022598"/>
    </source>
</evidence>
<dbReference type="PRINTS" id="PR00984">
    <property type="entry name" value="TRNASYNTHILE"/>
</dbReference>
<evidence type="ECO:0000256" key="4">
    <source>
        <dbReference type="ARBA" id="ARBA00022490"/>
    </source>
</evidence>
<proteinExistence type="inferred from homology"/>
<keyword evidence="5 14" id="KW-0436">Ligase</keyword>
<dbReference type="InterPro" id="IPR033708">
    <property type="entry name" value="Anticodon_Ile_BEm"/>
</dbReference>
<keyword evidence="10 14" id="KW-0648">Protein biosynthesis</keyword>
<feature type="binding site" evidence="14">
    <location>
        <position position="928"/>
    </location>
    <ligand>
        <name>Zn(2+)</name>
        <dbReference type="ChEBI" id="CHEBI:29105"/>
    </ligand>
</feature>
<dbReference type="Proteomes" id="UP000005289">
    <property type="component" value="Chromosome"/>
</dbReference>
<dbReference type="Pfam" id="PF06827">
    <property type="entry name" value="zf-FPG_IleRS"/>
    <property type="match status" value="1"/>
</dbReference>
<dbReference type="GO" id="GO:0000049">
    <property type="term" value="F:tRNA binding"/>
    <property type="evidence" value="ECO:0007669"/>
    <property type="project" value="InterPro"/>
</dbReference>
<dbReference type="HOGENOM" id="CLU_001493_7_1_6"/>
<dbReference type="InterPro" id="IPR009008">
    <property type="entry name" value="Val/Leu/Ile-tRNA-synth_edit"/>
</dbReference>
<evidence type="ECO:0000256" key="10">
    <source>
        <dbReference type="ARBA" id="ARBA00022917"/>
    </source>
</evidence>
<keyword evidence="4 14" id="KW-0963">Cytoplasm</keyword>
<dbReference type="PANTHER" id="PTHR42765">
    <property type="entry name" value="SOLEUCYL-TRNA SYNTHETASE"/>
    <property type="match status" value="1"/>
</dbReference>
<sequence length="945" mass="105945">MARKPPPPNPYKHTLNLPETPFPMRAGLAQREPGWLRDWAEAGRYQRLREHCAGRPRFVLADGPPYANGSIHVGHAVNKILKDFITKSKTLSGYDAPFVPGWDCHGLPIELKVEQRLGKAGKDVDPATFRAACREYAAEQVAGQSADFQRLGVLADWDRPYLTMDYRVEADTIRALGQIMARDHVQMGEKPVHWCVDCGSALAEAEVEYEDKTSLAIDVRFPVVDELDLLRRLELDGDSDEPVSVVIWTTTAWTLPANQAVALNPTLTYVLVRFERERLLLAEALLDDCRNRYQLGEGVVVGRASGASLEGLLLQHPFLERQVPVILGDHVTVDAGTGCVHTAPGHGQDDYAIGQRYGLPVENPVGPDGRFLPGTPYFAGENVHQANAHVVDVVRERGSLVVVEKFHHSYPHCWRHKTPTIFRATPQWFISMERGNLRRDALRAVRATRWVPEWGEARIRGMVENRPDWCISRQRNWGVPIPLFVHRETGRPHPQSEALLEAVARRVEEQGIEAWFALEPEELLGSDAGNFVKLKDTLDVWFDSGVTHFTVSDQRPELGFPADLYLEGSDQHRGWFQSSLLTSVAMRGQAPYRAVLTHGFTVDEKGEKMSKSRGNVVAPQEVVSTLGADILRLWVAATDFSGEMAISPGILERMSDAYRRIRNTARFLLANLNGFEPARDALPAEALLPLDRWIVDRALRVQNHVVQSYDDYQFHQIYQRVHNFCSVELGSFYLDVIKDRQYTTPADSLARRSAQTALYHVAEALTRWIAPILTFTAEEIWALLPGERAESVLFAQWYDGLQPLAGDAVFSARDWDRILEVRTAVARSIEVARNEQGLGGSLNAEIDVYAQDELAALLDRLGDELRFVLITSDARVLRAAPPEGVEPVALDSGEAIAIAVRRSEHPKCVRCWHRRPDVGHHPEHPELCGRCVENVAGAGEQRRYA</sequence>
<feature type="binding site" evidence="14">
    <location>
        <position position="611"/>
    </location>
    <ligand>
        <name>ATP</name>
        <dbReference type="ChEBI" id="CHEBI:30616"/>
    </ligand>
</feature>
<dbReference type="InterPro" id="IPR010663">
    <property type="entry name" value="Znf_FPG/IleRS"/>
</dbReference>
<organism evidence="18 19">
    <name type="scientific">Thioalkalivibrio paradoxus ARh 1</name>
    <dbReference type="NCBI Taxonomy" id="713585"/>
    <lineage>
        <taxon>Bacteria</taxon>
        <taxon>Pseudomonadati</taxon>
        <taxon>Pseudomonadota</taxon>
        <taxon>Gammaproteobacteria</taxon>
        <taxon>Chromatiales</taxon>
        <taxon>Ectothiorhodospiraceae</taxon>
        <taxon>Thioalkalivibrio</taxon>
    </lineage>
</organism>
<dbReference type="FunFam" id="3.40.50.620:FF:000042">
    <property type="entry name" value="Isoleucine--tRNA ligase"/>
    <property type="match status" value="1"/>
</dbReference>
<dbReference type="GO" id="GO:0005524">
    <property type="term" value="F:ATP binding"/>
    <property type="evidence" value="ECO:0007669"/>
    <property type="project" value="UniProtKB-UniRule"/>
</dbReference>
<dbReference type="InterPro" id="IPR001412">
    <property type="entry name" value="aa-tRNA-synth_I_CS"/>
</dbReference>
<comment type="similarity">
    <text evidence="2 14">Belongs to the class-I aminoacyl-tRNA synthetase family. IleS type 1 subfamily.</text>
</comment>
<evidence type="ECO:0000259" key="17">
    <source>
        <dbReference type="Pfam" id="PF08264"/>
    </source>
</evidence>
<dbReference type="GO" id="GO:0002161">
    <property type="term" value="F:aminoacyl-tRNA deacylase activity"/>
    <property type="evidence" value="ECO:0007669"/>
    <property type="project" value="InterPro"/>
</dbReference>
<dbReference type="KEGG" id="tti:THITH_00955"/>
<dbReference type="InterPro" id="IPR014729">
    <property type="entry name" value="Rossmann-like_a/b/a_fold"/>
</dbReference>
<dbReference type="Pfam" id="PF00133">
    <property type="entry name" value="tRNA-synt_1"/>
    <property type="match status" value="1"/>
</dbReference>
<accession>W0DFE1</accession>
<dbReference type="InterPro" id="IPR013155">
    <property type="entry name" value="M/V/L/I-tRNA-synth_anticd-bd"/>
</dbReference>
<name>W0DFE1_9GAMM</name>
<evidence type="ECO:0000256" key="9">
    <source>
        <dbReference type="ARBA" id="ARBA00022840"/>
    </source>
</evidence>
<dbReference type="STRING" id="713585.THITH_00955"/>